<comment type="caution">
    <text evidence="3">The sequence shown here is derived from an EMBL/GenBank/DDBJ whole genome shotgun (WGS) entry which is preliminary data.</text>
</comment>
<evidence type="ECO:0000256" key="1">
    <source>
        <dbReference type="SAM" id="SignalP"/>
    </source>
</evidence>
<organism evidence="3 4">
    <name type="scientific">Luteolibacter flavescens</name>
    <dbReference type="NCBI Taxonomy" id="1859460"/>
    <lineage>
        <taxon>Bacteria</taxon>
        <taxon>Pseudomonadati</taxon>
        <taxon>Verrucomicrobiota</taxon>
        <taxon>Verrucomicrobiia</taxon>
        <taxon>Verrucomicrobiales</taxon>
        <taxon>Verrucomicrobiaceae</taxon>
        <taxon>Luteolibacter</taxon>
    </lineage>
</organism>
<name>A0ABT3FQU9_9BACT</name>
<gene>
    <name evidence="3" type="ORF">OKA04_12780</name>
</gene>
<sequence length="289" mass="28588">MIFPAIASGLLATSASAVTIYTIGSDNSFYSFDSAVPSVVTQVGAAGSAAGYVDLDVYGANGSLYGITASGSGASINLSTGASSGGWTPNTNPITGAVNAFDFNPAADRVRVISNGGTNNYRVQPDFASAPQTITNPGGVTVDGGFNFTSSTGTLRPGIFVLGAGYTNPGNNPASTILYTLSSDGFLNSHTTPAGSFGDGVAIGAAGLGFTPTGSGFDIDLEGIGYAIANSDGVSNLYAIDLTTGVGTLVGAVGTTTGLTFNGLAAVPEPSTALLGALAGLALLRRRRI</sequence>
<evidence type="ECO:0000259" key="2">
    <source>
        <dbReference type="Pfam" id="PF14339"/>
    </source>
</evidence>
<keyword evidence="1" id="KW-0732">Signal</keyword>
<dbReference type="InterPro" id="IPR013424">
    <property type="entry name" value="Ice-binding_C"/>
</dbReference>
<feature type="domain" description="DUF4394" evidence="2">
    <location>
        <begin position="30"/>
        <end position="263"/>
    </location>
</feature>
<evidence type="ECO:0000313" key="4">
    <source>
        <dbReference type="Proteomes" id="UP001207930"/>
    </source>
</evidence>
<dbReference type="Proteomes" id="UP001207930">
    <property type="component" value="Unassembled WGS sequence"/>
</dbReference>
<dbReference type="NCBIfam" id="TIGR02595">
    <property type="entry name" value="PEP_CTERM"/>
    <property type="match status" value="1"/>
</dbReference>
<feature type="chain" id="PRO_5046350034" evidence="1">
    <location>
        <begin position="18"/>
        <end position="289"/>
    </location>
</feature>
<feature type="signal peptide" evidence="1">
    <location>
        <begin position="1"/>
        <end position="17"/>
    </location>
</feature>
<reference evidence="3 4" key="1">
    <citation type="submission" date="2022-10" db="EMBL/GenBank/DDBJ databases">
        <title>Luteolibacter flavescens strain MCCC 1K03193, whole genome shotgun sequencing project.</title>
        <authorList>
            <person name="Zhao G."/>
            <person name="Shen L."/>
        </authorList>
    </citation>
    <scope>NUCLEOTIDE SEQUENCE [LARGE SCALE GENOMIC DNA]</scope>
    <source>
        <strain evidence="3 4">MCCC 1K03193</strain>
    </source>
</reference>
<dbReference type="Pfam" id="PF14339">
    <property type="entry name" value="DUF4394"/>
    <property type="match status" value="1"/>
</dbReference>
<proteinExistence type="predicted"/>
<dbReference type="EMBL" id="JAPDDS010000006">
    <property type="protein sequence ID" value="MCW1885606.1"/>
    <property type="molecule type" value="Genomic_DNA"/>
</dbReference>
<protein>
    <submittedName>
        <fullName evidence="3">DUF4394 domain-containing protein</fullName>
    </submittedName>
</protein>
<dbReference type="RefSeq" id="WP_264501561.1">
    <property type="nucleotide sequence ID" value="NZ_JAPDDS010000006.1"/>
</dbReference>
<accession>A0ABT3FQU9</accession>
<dbReference type="InterPro" id="IPR025507">
    <property type="entry name" value="DUF4394"/>
</dbReference>
<keyword evidence="4" id="KW-1185">Reference proteome</keyword>
<evidence type="ECO:0000313" key="3">
    <source>
        <dbReference type="EMBL" id="MCW1885606.1"/>
    </source>
</evidence>